<keyword evidence="5" id="KW-1185">Reference proteome</keyword>
<dbReference type="eggNOG" id="COG1716">
    <property type="taxonomic scope" value="Bacteria"/>
</dbReference>
<feature type="compositionally biased region" description="Basic and acidic residues" evidence="2">
    <location>
        <begin position="226"/>
        <end position="247"/>
    </location>
</feature>
<protein>
    <recommendedName>
        <fullName evidence="3">FHA domain-containing protein</fullName>
    </recommendedName>
</protein>
<dbReference type="KEGG" id="crd:CRES_0046"/>
<organism evidence="4 5">
    <name type="scientific">Corynebacterium resistens (strain DSM 45100 / JCM 12819 / GTC 2026 / SICGH 158)</name>
    <dbReference type="NCBI Taxonomy" id="662755"/>
    <lineage>
        <taxon>Bacteria</taxon>
        <taxon>Bacillati</taxon>
        <taxon>Actinomycetota</taxon>
        <taxon>Actinomycetes</taxon>
        <taxon>Mycobacteriales</taxon>
        <taxon>Corynebacteriaceae</taxon>
        <taxon>Corynebacterium</taxon>
    </lineage>
</organism>
<evidence type="ECO:0000313" key="4">
    <source>
        <dbReference type="EMBL" id="AEI08409.1"/>
    </source>
</evidence>
<dbReference type="SUPFAM" id="SSF49879">
    <property type="entry name" value="SMAD/FHA domain"/>
    <property type="match status" value="1"/>
</dbReference>
<feature type="domain" description="FHA" evidence="3">
    <location>
        <begin position="464"/>
        <end position="513"/>
    </location>
</feature>
<name>F8E0N4_CORRG</name>
<reference evidence="4 5" key="1">
    <citation type="journal article" date="2012" name="BMC Genomics">
        <title>Complete genome sequence, lifestyle, and multi-drug resistance of the human pathogen Corynebacterium resistens DSM 45100 isolated from blood samples of a leukemia patient.</title>
        <authorList>
            <person name="Schroder J."/>
            <person name="Maus I."/>
            <person name="Meyer K."/>
            <person name="Wordemann S."/>
            <person name="Blom J."/>
            <person name="Jaenicke S."/>
            <person name="Schneider J."/>
            <person name="Trost E."/>
            <person name="Tauch A."/>
        </authorList>
    </citation>
    <scope>NUCLEOTIDE SEQUENCE [LARGE SCALE GENOMIC DNA]</scope>
    <source>
        <strain evidence="5">DSM 45100 / JCM 12819 / CCUG 50093 / GTC 2026 / SICGH 158</strain>
    </source>
</reference>
<dbReference type="EMBL" id="CP002857">
    <property type="protein sequence ID" value="AEI08409.1"/>
    <property type="molecule type" value="Genomic_DNA"/>
</dbReference>
<accession>F8E0N4</accession>
<feature type="compositionally biased region" description="Polar residues" evidence="2">
    <location>
        <begin position="137"/>
        <end position="149"/>
    </location>
</feature>
<dbReference type="CDD" id="cd22668">
    <property type="entry name" value="FHA_FhaA-like"/>
    <property type="match status" value="1"/>
</dbReference>
<keyword evidence="1" id="KW-0597">Phosphoprotein</keyword>
<dbReference type="RefSeq" id="WP_013887443.1">
    <property type="nucleotide sequence ID" value="NC_015673.1"/>
</dbReference>
<dbReference type="InterPro" id="IPR050923">
    <property type="entry name" value="Cell_Proc_Reg/RNA_Proc"/>
</dbReference>
<feature type="compositionally biased region" description="Polar residues" evidence="2">
    <location>
        <begin position="404"/>
        <end position="414"/>
    </location>
</feature>
<dbReference type="Proteomes" id="UP000000492">
    <property type="component" value="Chromosome"/>
</dbReference>
<evidence type="ECO:0000259" key="3">
    <source>
        <dbReference type="PROSITE" id="PS50006"/>
    </source>
</evidence>
<feature type="compositionally biased region" description="Polar residues" evidence="2">
    <location>
        <begin position="368"/>
        <end position="386"/>
    </location>
</feature>
<feature type="compositionally biased region" description="Basic and acidic residues" evidence="2">
    <location>
        <begin position="255"/>
        <end position="264"/>
    </location>
</feature>
<dbReference type="InterPro" id="IPR042287">
    <property type="entry name" value="FhaA_N_sf"/>
</dbReference>
<dbReference type="InterPro" id="IPR022128">
    <property type="entry name" value="FhaA_N"/>
</dbReference>
<proteinExistence type="predicted"/>
<dbReference type="Gene3D" id="2.60.200.20">
    <property type="match status" value="1"/>
</dbReference>
<feature type="region of interest" description="Disordered" evidence="2">
    <location>
        <begin position="124"/>
        <end position="308"/>
    </location>
</feature>
<dbReference type="Pfam" id="PF00498">
    <property type="entry name" value="FHA"/>
    <property type="match status" value="1"/>
</dbReference>
<dbReference type="Gene3D" id="3.30.2320.60">
    <property type="entry name" value="FhaA, phosphopeptide-binding domain (DUF3662)"/>
    <property type="match status" value="1"/>
</dbReference>
<dbReference type="PANTHER" id="PTHR23308">
    <property type="entry name" value="NUCLEAR INHIBITOR OF PROTEIN PHOSPHATASE-1"/>
    <property type="match status" value="1"/>
</dbReference>
<dbReference type="HOGENOM" id="CLU_047963_2_0_11"/>
<dbReference type="AlphaFoldDB" id="F8E0N4"/>
<evidence type="ECO:0000256" key="1">
    <source>
        <dbReference type="ARBA" id="ARBA00022553"/>
    </source>
</evidence>
<sequence>MDLFGRFRKLDSSLQRGLDNGLARVFGGEVVPTEIDELLKQQAEDSVMTDNYGQQLAPCYYTVLVSQDDHQSLIEHRPNLESDLADRLTRFIRNNGWATPSPVRVEIEAHRNLHSGQLRARSLFSEPDHRSSHSDANEANDNANHQVPNNLGGAPNEGDHTHAAGQQGGLPDGSYPDSYPGQQLRSPAQWPQREANGQREVAAREYDAVSAGNSSNEVPPGVSTVHDAEFTEDRGCIDDASSDRVYEDTAFSEATYREPVEEHASGTGSAGFDGSTPNDPNTSGANTHNGEYDHGSDAAGQSHNVSGSRGLADIVRSSSANAHNAGSAIEPSAGANASVASSAVSGTAGATAAAGAAGINHEAADSAADNQAMQRSQDSGPDSQGANDGWAGEQGGVGEENDPATGQQEAQQPSYPGTEIIAQSAPDAPVKGGEGYGDQESDVRVTLHLRDGSDRKYQLREGSNLIGRGNGVDLRIPDTGVSRQHADIVWDGYDAVLTDLHSTNGTTVNDTPVENWLLADGDLIIVGHSEILVQFEQK</sequence>
<gene>
    <name evidence="4" type="ordered locus">CRES_0046</name>
</gene>
<dbReference type="STRING" id="662755.CRES_0046"/>
<evidence type="ECO:0000313" key="5">
    <source>
        <dbReference type="Proteomes" id="UP000000492"/>
    </source>
</evidence>
<dbReference type="PROSITE" id="PS50006">
    <property type="entry name" value="FHA_DOMAIN"/>
    <property type="match status" value="1"/>
</dbReference>
<evidence type="ECO:0000256" key="2">
    <source>
        <dbReference type="SAM" id="MobiDB-lite"/>
    </source>
</evidence>
<dbReference type="InterPro" id="IPR000253">
    <property type="entry name" value="FHA_dom"/>
</dbReference>
<feature type="compositionally biased region" description="Basic and acidic residues" evidence="2">
    <location>
        <begin position="126"/>
        <end position="136"/>
    </location>
</feature>
<feature type="compositionally biased region" description="Polar residues" evidence="2">
    <location>
        <begin position="275"/>
        <end position="289"/>
    </location>
</feature>
<dbReference type="Pfam" id="PF12401">
    <property type="entry name" value="FhaA_N"/>
    <property type="match status" value="1"/>
</dbReference>
<dbReference type="SMART" id="SM00240">
    <property type="entry name" value="FHA"/>
    <property type="match status" value="1"/>
</dbReference>
<feature type="region of interest" description="Disordered" evidence="2">
    <location>
        <begin position="365"/>
        <end position="414"/>
    </location>
</feature>
<dbReference type="InterPro" id="IPR008984">
    <property type="entry name" value="SMAD_FHA_dom_sf"/>
</dbReference>